<evidence type="ECO:0000313" key="1">
    <source>
        <dbReference type="EMBL" id="CAG8510242.1"/>
    </source>
</evidence>
<evidence type="ECO:0000313" key="2">
    <source>
        <dbReference type="Proteomes" id="UP000789860"/>
    </source>
</evidence>
<sequence length="83" mass="9212">MDIAAFFGVCVWMVPFAYFISLSANDNALPSFDPNIHNTDFAHVRNKGGILKNLLNFVLQKKDDLIPMASDISSSTLHARKSL</sequence>
<reference evidence="1" key="1">
    <citation type="submission" date="2021-06" db="EMBL/GenBank/DDBJ databases">
        <authorList>
            <person name="Kallberg Y."/>
            <person name="Tangrot J."/>
            <person name="Rosling A."/>
        </authorList>
    </citation>
    <scope>NUCLEOTIDE SEQUENCE</scope>
    <source>
        <strain evidence="1">AU212A</strain>
    </source>
</reference>
<dbReference type="EMBL" id="CAJVPM010004192">
    <property type="protein sequence ID" value="CAG8510242.1"/>
    <property type="molecule type" value="Genomic_DNA"/>
</dbReference>
<organism evidence="1 2">
    <name type="scientific">Scutellospora calospora</name>
    <dbReference type="NCBI Taxonomy" id="85575"/>
    <lineage>
        <taxon>Eukaryota</taxon>
        <taxon>Fungi</taxon>
        <taxon>Fungi incertae sedis</taxon>
        <taxon>Mucoromycota</taxon>
        <taxon>Glomeromycotina</taxon>
        <taxon>Glomeromycetes</taxon>
        <taxon>Diversisporales</taxon>
        <taxon>Gigasporaceae</taxon>
        <taxon>Scutellospora</taxon>
    </lineage>
</organism>
<gene>
    <name evidence="1" type="ORF">SCALOS_LOCUS3625</name>
</gene>
<proteinExistence type="predicted"/>
<keyword evidence="2" id="KW-1185">Reference proteome</keyword>
<comment type="caution">
    <text evidence="1">The sequence shown here is derived from an EMBL/GenBank/DDBJ whole genome shotgun (WGS) entry which is preliminary data.</text>
</comment>
<protein>
    <submittedName>
        <fullName evidence="1">10996_t:CDS:1</fullName>
    </submittedName>
</protein>
<name>A0ACA9L7R7_9GLOM</name>
<accession>A0ACA9L7R7</accession>
<dbReference type="Proteomes" id="UP000789860">
    <property type="component" value="Unassembled WGS sequence"/>
</dbReference>